<dbReference type="Pfam" id="PF00106">
    <property type="entry name" value="adh_short"/>
    <property type="match status" value="1"/>
</dbReference>
<dbReference type="SUPFAM" id="SSF51735">
    <property type="entry name" value="NAD(P)-binding Rossmann-fold domains"/>
    <property type="match status" value="1"/>
</dbReference>
<sequence length="268" mass="28363">MNDPNEEGSAKLAVITGGGRGIGRAVTERLIQDKWACLIVGLEEEDLRDTAAHVTSLGGTCVDHVCDIAEEAGRASIARHVEELGTPLKLLVNCAAQCTPMPVFGQSQEAWITEVSTNLISASLLAGWAIENMHRNRAGVVINVGSIYGSLGLNNTFYPGVYPDEGQPGPLRAPAYHATKGGIAALTRELAVAAGKWNIRINTVSPGMIRTAERPIPAEQTRLLESATPLARLGTPAEVAAVINFLASDEASFVTGAEWIVDGGWSVW</sequence>
<dbReference type="Pfam" id="PF13561">
    <property type="entry name" value="adh_short_C2"/>
    <property type="match status" value="1"/>
</dbReference>
<comment type="caution">
    <text evidence="3">The sequence shown here is derived from an EMBL/GenBank/DDBJ whole genome shotgun (WGS) entry which is preliminary data.</text>
</comment>
<dbReference type="PANTHER" id="PTHR42760">
    <property type="entry name" value="SHORT-CHAIN DEHYDROGENASES/REDUCTASES FAMILY MEMBER"/>
    <property type="match status" value="1"/>
</dbReference>
<name>A0A5N0VF55_9PSEU</name>
<dbReference type="EMBL" id="VMNW02000006">
    <property type="protein sequence ID" value="KAA9164946.1"/>
    <property type="molecule type" value="Genomic_DNA"/>
</dbReference>
<comment type="similarity">
    <text evidence="1 2">Belongs to the short-chain dehydrogenases/reductases (SDR) family.</text>
</comment>
<dbReference type="GO" id="GO:0048038">
    <property type="term" value="F:quinone binding"/>
    <property type="evidence" value="ECO:0007669"/>
    <property type="project" value="TreeGrafter"/>
</dbReference>
<dbReference type="Gene3D" id="3.40.50.720">
    <property type="entry name" value="NAD(P)-binding Rossmann-like Domain"/>
    <property type="match status" value="1"/>
</dbReference>
<dbReference type="GO" id="GO:0016616">
    <property type="term" value="F:oxidoreductase activity, acting on the CH-OH group of donors, NAD or NADP as acceptor"/>
    <property type="evidence" value="ECO:0007669"/>
    <property type="project" value="TreeGrafter"/>
</dbReference>
<dbReference type="GO" id="GO:0006633">
    <property type="term" value="P:fatty acid biosynthetic process"/>
    <property type="evidence" value="ECO:0007669"/>
    <property type="project" value="TreeGrafter"/>
</dbReference>
<evidence type="ECO:0000313" key="4">
    <source>
        <dbReference type="Proteomes" id="UP000319769"/>
    </source>
</evidence>
<dbReference type="Proteomes" id="UP000319769">
    <property type="component" value="Unassembled WGS sequence"/>
</dbReference>
<dbReference type="OrthoDB" id="3620221at2"/>
<dbReference type="PRINTS" id="PR00081">
    <property type="entry name" value="GDHRDH"/>
</dbReference>
<dbReference type="InterPro" id="IPR036291">
    <property type="entry name" value="NAD(P)-bd_dom_sf"/>
</dbReference>
<evidence type="ECO:0000256" key="1">
    <source>
        <dbReference type="ARBA" id="ARBA00006484"/>
    </source>
</evidence>
<dbReference type="RefSeq" id="WP_144746605.1">
    <property type="nucleotide sequence ID" value="NZ_VMNW02000006.1"/>
</dbReference>
<evidence type="ECO:0000256" key="2">
    <source>
        <dbReference type="RuleBase" id="RU000363"/>
    </source>
</evidence>
<proteinExistence type="inferred from homology"/>
<dbReference type="PRINTS" id="PR00080">
    <property type="entry name" value="SDRFAMILY"/>
</dbReference>
<keyword evidence="4" id="KW-1185">Reference proteome</keyword>
<organism evidence="3 4">
    <name type="scientific">Amycolatopsis acidicola</name>
    <dbReference type="NCBI Taxonomy" id="2596893"/>
    <lineage>
        <taxon>Bacteria</taxon>
        <taxon>Bacillati</taxon>
        <taxon>Actinomycetota</taxon>
        <taxon>Actinomycetes</taxon>
        <taxon>Pseudonocardiales</taxon>
        <taxon>Pseudonocardiaceae</taxon>
        <taxon>Amycolatopsis</taxon>
    </lineage>
</organism>
<reference evidence="3" key="1">
    <citation type="submission" date="2019-09" db="EMBL/GenBank/DDBJ databases">
        <authorList>
            <person name="Teo W.F.A."/>
            <person name="Duangmal K."/>
        </authorList>
    </citation>
    <scope>NUCLEOTIDE SEQUENCE [LARGE SCALE GENOMIC DNA]</scope>
    <source>
        <strain evidence="3">K81G1</strain>
    </source>
</reference>
<dbReference type="PANTHER" id="PTHR42760:SF122">
    <property type="entry name" value="NAD(P)-BINDING PROTEIN"/>
    <property type="match status" value="1"/>
</dbReference>
<dbReference type="InterPro" id="IPR002347">
    <property type="entry name" value="SDR_fam"/>
</dbReference>
<dbReference type="CDD" id="cd05233">
    <property type="entry name" value="SDR_c"/>
    <property type="match status" value="1"/>
</dbReference>
<accession>A0A5N0VF55</accession>
<protein>
    <submittedName>
        <fullName evidence="3">SDR family oxidoreductase</fullName>
    </submittedName>
</protein>
<gene>
    <name evidence="3" type="ORF">FPZ12_006745</name>
</gene>
<evidence type="ECO:0000313" key="3">
    <source>
        <dbReference type="EMBL" id="KAA9164946.1"/>
    </source>
</evidence>
<dbReference type="AlphaFoldDB" id="A0A5N0VF55"/>